<dbReference type="EMBL" id="ADOG01000007">
    <property type="protein sequence ID" value="EFM92565.1"/>
    <property type="molecule type" value="Genomic_DNA"/>
</dbReference>
<dbReference type="RefSeq" id="WP_005607072.1">
    <property type="nucleotide sequence ID" value="NZ_ADOG01000007.1"/>
</dbReference>
<dbReference type="PANTHER" id="PTHR34580">
    <property type="match status" value="1"/>
</dbReference>
<dbReference type="InterPro" id="IPR051534">
    <property type="entry name" value="CBASS_pafABC_assoc_protein"/>
</dbReference>
<reference evidence="2 3" key="1">
    <citation type="journal article" date="2010" name="J. Bacteriol.">
        <title>Comparative genomic characterization of Actinobacillus pleuropneumoniae.</title>
        <authorList>
            <person name="Xu Z."/>
            <person name="Chen X."/>
            <person name="Li L."/>
            <person name="Li T."/>
            <person name="Wang S."/>
            <person name="Chen H."/>
            <person name="Zhou R."/>
        </authorList>
    </citation>
    <scope>NUCLEOTIDE SEQUENCE [LARGE SCALE GENOMIC DNA]</scope>
    <source>
        <strain evidence="2 3">Femo</strain>
    </source>
</reference>
<comment type="caution">
    <text evidence="2">The sequence shown here is derived from an EMBL/GenBank/DDBJ whole genome shotgun (WGS) entry which is preliminary data.</text>
</comment>
<dbReference type="AlphaFoldDB" id="A0A828PKY3"/>
<evidence type="ECO:0000313" key="2">
    <source>
        <dbReference type="EMBL" id="EFM92565.1"/>
    </source>
</evidence>
<evidence type="ECO:0000313" key="3">
    <source>
        <dbReference type="Proteomes" id="UP000005341"/>
    </source>
</evidence>
<name>A0A828PKY3_ACTPL</name>
<dbReference type="PANTHER" id="PTHR34580:SF1">
    <property type="entry name" value="PROTEIN PAFC"/>
    <property type="match status" value="1"/>
</dbReference>
<dbReference type="PROSITE" id="PS52050">
    <property type="entry name" value="WYL"/>
    <property type="match status" value="1"/>
</dbReference>
<evidence type="ECO:0000259" key="1">
    <source>
        <dbReference type="Pfam" id="PF13280"/>
    </source>
</evidence>
<feature type="domain" description="WYL" evidence="1">
    <location>
        <begin position="159"/>
        <end position="226"/>
    </location>
</feature>
<gene>
    <name evidence="2" type="ORF">appser6_3810</name>
</gene>
<sequence length="322" mass="37461">MPKRPQNIHNTLFQLEILRRIPKGKGRYITAKQLHSQLEELGFDKDIRTVQRTLNILCEHFDIEKDDRDIQHAYRWKEQAKGLAISTLTAHESLLLMLAEEHLKNLLPANLMKSLKPFFDEARYQKQFGKETLEYKWLDKVSSVPTSQPLLPAKVSPDIFEAVSSALFENKLLNVEYQNQHGKKNKAQVMPLALVQQGGAMYLVVQYEGFENYRHLALHRIKKATVSTFSFEYPKDFNLKHYQEQGNFGFGDGSMVKLTFSISHSAGFHLTETPLSKDQQILEETEAFYRIQATVPDNEMLTWWIRKFGTDIWDIEREVISE</sequence>
<dbReference type="Pfam" id="PF13280">
    <property type="entry name" value="WYL"/>
    <property type="match status" value="1"/>
</dbReference>
<accession>A0A828PKY3</accession>
<protein>
    <recommendedName>
        <fullName evidence="1">WYL domain-containing protein</fullName>
    </recommendedName>
</protein>
<dbReference type="Proteomes" id="UP000005341">
    <property type="component" value="Unassembled WGS sequence"/>
</dbReference>
<dbReference type="InterPro" id="IPR026881">
    <property type="entry name" value="WYL_dom"/>
</dbReference>
<organism evidence="2 3">
    <name type="scientific">Actinobacillus pleuropneumoniae serovar 6 str. Femo</name>
    <dbReference type="NCBI Taxonomy" id="754256"/>
    <lineage>
        <taxon>Bacteria</taxon>
        <taxon>Pseudomonadati</taxon>
        <taxon>Pseudomonadota</taxon>
        <taxon>Gammaproteobacteria</taxon>
        <taxon>Pasteurellales</taxon>
        <taxon>Pasteurellaceae</taxon>
        <taxon>Actinobacillus</taxon>
    </lineage>
</organism>
<proteinExistence type="predicted"/>